<reference evidence="5" key="1">
    <citation type="submission" date="2016-04" db="EMBL/GenBank/DDBJ databases">
        <authorList>
            <person name="Chen L."/>
            <person name="Zhuang W."/>
            <person name="Wang G."/>
        </authorList>
    </citation>
    <scope>NUCLEOTIDE SEQUENCE [LARGE SCALE GENOMIC DNA]</scope>
    <source>
        <strain evidence="5">208</strain>
    </source>
</reference>
<keyword evidence="2" id="KW-0732">Signal</keyword>
<feature type="domain" description="Fibronectin type-III" evidence="3">
    <location>
        <begin position="258"/>
        <end position="360"/>
    </location>
</feature>
<dbReference type="PANTHER" id="PTHR13817">
    <property type="entry name" value="TITIN"/>
    <property type="match status" value="1"/>
</dbReference>
<feature type="domain" description="Fibronectin type-III" evidence="3">
    <location>
        <begin position="859"/>
        <end position="958"/>
    </location>
</feature>
<dbReference type="EMBL" id="LWBP01000203">
    <property type="protein sequence ID" value="OQP56218.1"/>
    <property type="molecule type" value="Genomic_DNA"/>
</dbReference>
<dbReference type="InterPro" id="IPR003961">
    <property type="entry name" value="FN3_dom"/>
</dbReference>
<dbReference type="SUPFAM" id="SSF49265">
    <property type="entry name" value="Fibronectin type III"/>
    <property type="match status" value="2"/>
</dbReference>
<organism evidence="4 5">
    <name type="scientific">Niastella populi</name>
    <dbReference type="NCBI Taxonomy" id="550983"/>
    <lineage>
        <taxon>Bacteria</taxon>
        <taxon>Pseudomonadati</taxon>
        <taxon>Bacteroidota</taxon>
        <taxon>Chitinophagia</taxon>
        <taxon>Chitinophagales</taxon>
        <taxon>Chitinophagaceae</taxon>
        <taxon>Niastella</taxon>
    </lineage>
</organism>
<sequence>MCTLLFVLFSVLANAQTTPTVPASNIRFTSVDGSSFTVGFDVGNGTNHLVVIKEGSAVTGLPENGKDYTSSSNFATAGSEFSVPGEYVVQKNNWNSVSVSKLKPGTTYHVAVFEYNGTGVNTKYLAIPLNGEKATVVAPTVQASNGVFSEITGNTAKLNWTNGNGAGRLIFARKATAVNAEPEDLKFYQPYNNGEFGTSTVVNGDNYTVYKSTGSGVIISKLEPNTSYHFAFFEYNGNSTPVYLKPAATANVTTNAGPTKPTQTMVFSSIEGNRLTVGSSIGNGSRRMLIARKGAPVTALPVNGTVYTANAAFGSGAEIQPGEFVVGSNGGSNFTVTNLEPATVYYFRLIEYDITSDNYPYYLNTPRDGNRSTAVAPVTTATNLVVKNITGSTASVSYTPGGSSYHMAVIKEGSAVDAIPQDLILYPGNSNFGQGTQLSPGNYSIAGQMNGGAFSLNSLKAGKTYHIAIFDYNGTNYPVYNKTPATISFSIPLEPTQAATALSQQSRDGDRMRVLWTSGNGGKRIIVARKDQAVTYKPADGSSHTANSIFGTGTEVATGEYVVYDGSGYYFDLTGLETNTTYHFAVYEYNTSDAGDNDYLTTAFLTGNAATLPWPTVQTSGLNATGIQGTQATISYVVGNGSNRLFFMKANTPVDAFPQDISVYAGYSTSYGGVQVGSTGNYLVYRSSGASGNFTVTNLAPNTTYYVSAWEYNGSSAPAYLEPGSTYSFTTTDVPGATTPTVAAAAPVISAVDGNKFTFKFTGGNGAGRIVVMRAGSAVSFTPASATNYTANASFGSGANLGSDQYVVYNGTGNTVSITGLQPATTYHLTVFEYNGTGTLQRYLTSSVLAATAATAAVPTVAASNAVASSTTTSITLNWTNGNGENRLVVVKKGSDIMASPANLGVYPANAIFKSGSQIAIDEYVVYAGAGNNVTVTGLTAGDVYYYKVFEYNGSTAPVYNTAAVLSGSIATGTLPVTWLYFNATQKSDRVVLTWGTSAEMNSAWFIVERSSNGIDFMEAGRVAARENSTVDQHYSFTEVVPVEQKMYYRLKQTDKDGSYSYSKIVTVQTAAETAARIQPNPVQQSFRIQLPDNSQNATMTIYNAAGILVHKQIVRHLQPVNVQQLAAGMYYVNIQQGSKHFGLKMSKL</sequence>
<dbReference type="STRING" id="550983.A4R26_26650"/>
<dbReference type="SMART" id="SM00060">
    <property type="entry name" value="FN3"/>
    <property type="match status" value="8"/>
</dbReference>
<name>A0A1V9FCW6_9BACT</name>
<evidence type="ECO:0000313" key="5">
    <source>
        <dbReference type="Proteomes" id="UP000192276"/>
    </source>
</evidence>
<protein>
    <recommendedName>
        <fullName evidence="3">Fibronectin type-III domain-containing protein</fullName>
    </recommendedName>
</protein>
<gene>
    <name evidence="4" type="ORF">A4R26_26650</name>
</gene>
<dbReference type="InterPro" id="IPR013783">
    <property type="entry name" value="Ig-like_fold"/>
</dbReference>
<dbReference type="Pfam" id="PF18962">
    <property type="entry name" value="Por_Secre_tail"/>
    <property type="match status" value="1"/>
</dbReference>
<evidence type="ECO:0000313" key="4">
    <source>
        <dbReference type="EMBL" id="OQP56218.1"/>
    </source>
</evidence>
<comment type="caution">
    <text evidence="4">The sequence shown here is derived from an EMBL/GenBank/DDBJ whole genome shotgun (WGS) entry which is preliminary data.</text>
</comment>
<proteinExistence type="predicted"/>
<feature type="chain" id="PRO_5012935437" description="Fibronectin type-III domain-containing protein" evidence="2">
    <location>
        <begin position="16"/>
        <end position="1149"/>
    </location>
</feature>
<feature type="domain" description="Fibronectin type-III" evidence="3">
    <location>
        <begin position="19"/>
        <end position="121"/>
    </location>
</feature>
<feature type="domain" description="Fibronectin type-III" evidence="3">
    <location>
        <begin position="140"/>
        <end position="241"/>
    </location>
</feature>
<dbReference type="NCBIfam" id="TIGR04183">
    <property type="entry name" value="Por_Secre_tail"/>
    <property type="match status" value="1"/>
</dbReference>
<dbReference type="InterPro" id="IPR036116">
    <property type="entry name" value="FN3_sf"/>
</dbReference>
<feature type="domain" description="Fibronectin type-III" evidence="3">
    <location>
        <begin position="741"/>
        <end position="840"/>
    </location>
</feature>
<accession>A0A1V9FCW6</accession>
<evidence type="ECO:0000259" key="3">
    <source>
        <dbReference type="SMART" id="SM00060"/>
    </source>
</evidence>
<feature type="signal peptide" evidence="2">
    <location>
        <begin position="1"/>
        <end position="15"/>
    </location>
</feature>
<keyword evidence="5" id="KW-1185">Reference proteome</keyword>
<feature type="domain" description="Fibronectin type-III" evidence="3">
    <location>
        <begin position="496"/>
        <end position="597"/>
    </location>
</feature>
<evidence type="ECO:0000256" key="1">
    <source>
        <dbReference type="ARBA" id="ARBA00022737"/>
    </source>
</evidence>
<dbReference type="PANTHER" id="PTHR13817:SF166">
    <property type="entry name" value="NEURONAL IGCAM-RELATED"/>
    <property type="match status" value="1"/>
</dbReference>
<feature type="domain" description="Fibronectin type-III" evidence="3">
    <location>
        <begin position="613"/>
        <end position="716"/>
    </location>
</feature>
<dbReference type="InterPro" id="IPR026444">
    <property type="entry name" value="Secre_tail"/>
</dbReference>
<dbReference type="Gene3D" id="2.60.40.10">
    <property type="entry name" value="Immunoglobulins"/>
    <property type="match status" value="3"/>
</dbReference>
<feature type="domain" description="Fibronectin type-III" evidence="3">
    <location>
        <begin position="378"/>
        <end position="478"/>
    </location>
</feature>
<dbReference type="AlphaFoldDB" id="A0A1V9FCW6"/>
<dbReference type="InterPro" id="IPR050964">
    <property type="entry name" value="Striated_Muscle_Regulatory"/>
</dbReference>
<dbReference type="Proteomes" id="UP000192276">
    <property type="component" value="Unassembled WGS sequence"/>
</dbReference>
<keyword evidence="1" id="KW-0677">Repeat</keyword>
<evidence type="ECO:0000256" key="2">
    <source>
        <dbReference type="SAM" id="SignalP"/>
    </source>
</evidence>